<dbReference type="InterPro" id="IPR026960">
    <property type="entry name" value="RVT-Znf"/>
</dbReference>
<accession>A0AAW2WXU6</accession>
<dbReference type="PANTHER" id="PTHR33116">
    <property type="entry name" value="REVERSE TRANSCRIPTASE ZINC-BINDING DOMAIN-CONTAINING PROTEIN-RELATED-RELATED"/>
    <property type="match status" value="1"/>
</dbReference>
<evidence type="ECO:0000313" key="2">
    <source>
        <dbReference type="EMBL" id="KAL0444761.1"/>
    </source>
</evidence>
<reference evidence="2" key="1">
    <citation type="submission" date="2020-06" db="EMBL/GenBank/DDBJ databases">
        <authorList>
            <person name="Li T."/>
            <person name="Hu X."/>
            <person name="Zhang T."/>
            <person name="Song X."/>
            <person name="Zhang H."/>
            <person name="Dai N."/>
            <person name="Sheng W."/>
            <person name="Hou X."/>
            <person name="Wei L."/>
        </authorList>
    </citation>
    <scope>NUCLEOTIDE SEQUENCE</scope>
    <source>
        <strain evidence="2">KEN1</strain>
        <tissue evidence="2">Leaf</tissue>
    </source>
</reference>
<feature type="domain" description="Reverse transcriptase zinc-binding" evidence="1">
    <location>
        <begin position="322"/>
        <end position="389"/>
    </location>
</feature>
<gene>
    <name evidence="2" type="ORF">Slati_2198800</name>
</gene>
<sequence length="450" mass="51260">MWRRTAKGSSSEYWWLRCKSCLAQIALLVGKDTLSSGTGSLGENSYANDSDVCYELLPLADSFLKELESKMADFFWHVGEASKIYWRAWSQLCKSKSEGGAGFCRLSEINTALFAKQAWRIAMCPGNILHDVISQKYFPGSIVVEARLGSRSSFTWSTKTLSQAGWAVLVKTVMQTIPTYAMNGFRLPDSFLKELESKMVDFFWHGGEASKIHWRAWSQLCKSKSEGGVGFHRLTEVNTALLAKQAWRIAMCRGNVLDDVTSQKYFPGSTVVEARLGSRPSFTWCSIWASRDILVAGIDGKKEFAPMDADCILEGSCSQSGRYWNFIWKSKDFPKVVLFAWKCVWEALPTSENLKKRGVPIFDGCVSCSADTEDVFHVLFFCSFAHLVWVVSGFPWGALRFTSASVEDWFRAVHGELDWSEWELFLNICWALWWARNQRIFDGEKWRLWR</sequence>
<comment type="caution">
    <text evidence="2">The sequence shown here is derived from an EMBL/GenBank/DDBJ whole genome shotgun (WGS) entry which is preliminary data.</text>
</comment>
<dbReference type="PANTHER" id="PTHR33116:SF86">
    <property type="entry name" value="REVERSE TRANSCRIPTASE DOMAIN-CONTAINING PROTEIN"/>
    <property type="match status" value="1"/>
</dbReference>
<dbReference type="AlphaFoldDB" id="A0AAW2WXU6"/>
<dbReference type="EMBL" id="JACGWN010000007">
    <property type="protein sequence ID" value="KAL0444761.1"/>
    <property type="molecule type" value="Genomic_DNA"/>
</dbReference>
<protein>
    <recommendedName>
        <fullName evidence="1">Reverse transcriptase zinc-binding domain-containing protein</fullName>
    </recommendedName>
</protein>
<evidence type="ECO:0000259" key="1">
    <source>
        <dbReference type="Pfam" id="PF13966"/>
    </source>
</evidence>
<name>A0AAW2WXU6_9LAMI</name>
<reference evidence="2" key="2">
    <citation type="journal article" date="2024" name="Plant">
        <title>Genomic evolution and insights into agronomic trait innovations of Sesamum species.</title>
        <authorList>
            <person name="Miao H."/>
            <person name="Wang L."/>
            <person name="Qu L."/>
            <person name="Liu H."/>
            <person name="Sun Y."/>
            <person name="Le M."/>
            <person name="Wang Q."/>
            <person name="Wei S."/>
            <person name="Zheng Y."/>
            <person name="Lin W."/>
            <person name="Duan Y."/>
            <person name="Cao H."/>
            <person name="Xiong S."/>
            <person name="Wang X."/>
            <person name="Wei L."/>
            <person name="Li C."/>
            <person name="Ma Q."/>
            <person name="Ju M."/>
            <person name="Zhao R."/>
            <person name="Li G."/>
            <person name="Mu C."/>
            <person name="Tian Q."/>
            <person name="Mei H."/>
            <person name="Zhang T."/>
            <person name="Gao T."/>
            <person name="Zhang H."/>
        </authorList>
    </citation>
    <scope>NUCLEOTIDE SEQUENCE</scope>
    <source>
        <strain evidence="2">KEN1</strain>
    </source>
</reference>
<organism evidence="2">
    <name type="scientific">Sesamum latifolium</name>
    <dbReference type="NCBI Taxonomy" id="2727402"/>
    <lineage>
        <taxon>Eukaryota</taxon>
        <taxon>Viridiplantae</taxon>
        <taxon>Streptophyta</taxon>
        <taxon>Embryophyta</taxon>
        <taxon>Tracheophyta</taxon>
        <taxon>Spermatophyta</taxon>
        <taxon>Magnoliopsida</taxon>
        <taxon>eudicotyledons</taxon>
        <taxon>Gunneridae</taxon>
        <taxon>Pentapetalae</taxon>
        <taxon>asterids</taxon>
        <taxon>lamiids</taxon>
        <taxon>Lamiales</taxon>
        <taxon>Pedaliaceae</taxon>
        <taxon>Sesamum</taxon>
    </lineage>
</organism>
<dbReference type="Pfam" id="PF13966">
    <property type="entry name" value="zf-RVT"/>
    <property type="match status" value="1"/>
</dbReference>
<proteinExistence type="predicted"/>